<dbReference type="Proteomes" id="UP000230233">
    <property type="component" value="Unassembled WGS sequence"/>
</dbReference>
<evidence type="ECO:0000313" key="1">
    <source>
        <dbReference type="EMBL" id="PIC13991.1"/>
    </source>
</evidence>
<protein>
    <submittedName>
        <fullName evidence="1">Uncharacterized protein</fullName>
    </submittedName>
</protein>
<dbReference type="AlphaFoldDB" id="A0A2G5SGJ4"/>
<organism evidence="1 2">
    <name type="scientific">Caenorhabditis nigoni</name>
    <dbReference type="NCBI Taxonomy" id="1611254"/>
    <lineage>
        <taxon>Eukaryota</taxon>
        <taxon>Metazoa</taxon>
        <taxon>Ecdysozoa</taxon>
        <taxon>Nematoda</taxon>
        <taxon>Chromadorea</taxon>
        <taxon>Rhabditida</taxon>
        <taxon>Rhabditina</taxon>
        <taxon>Rhabditomorpha</taxon>
        <taxon>Rhabditoidea</taxon>
        <taxon>Rhabditidae</taxon>
        <taxon>Peloderinae</taxon>
        <taxon>Caenorhabditis</taxon>
    </lineage>
</organism>
<keyword evidence="2" id="KW-1185">Reference proteome</keyword>
<sequence>MKLLPKNQSSYVSLEQFYEEMRIFPIFIKRKTSQVMAMDRNMNRDDDISMKPAAVIVHNVDLHNSNCI</sequence>
<gene>
    <name evidence="1" type="ORF">B9Z55_027324</name>
</gene>
<name>A0A2G5SGJ4_9PELO</name>
<accession>A0A2G5SGJ4</accession>
<proteinExistence type="predicted"/>
<dbReference type="EMBL" id="PDUG01000009">
    <property type="protein sequence ID" value="PIC13991.1"/>
    <property type="molecule type" value="Genomic_DNA"/>
</dbReference>
<evidence type="ECO:0000313" key="2">
    <source>
        <dbReference type="Proteomes" id="UP000230233"/>
    </source>
</evidence>
<reference evidence="2" key="1">
    <citation type="submission" date="2017-10" db="EMBL/GenBank/DDBJ databases">
        <title>Rapid genome shrinkage in a self-fertile nematode reveals novel sperm competition proteins.</title>
        <authorList>
            <person name="Yin D."/>
            <person name="Schwarz E.M."/>
            <person name="Thomas C.G."/>
            <person name="Felde R.L."/>
            <person name="Korf I.F."/>
            <person name="Cutter A.D."/>
            <person name="Schartner C.M."/>
            <person name="Ralston E.J."/>
            <person name="Meyer B.J."/>
            <person name="Haag E.S."/>
        </authorList>
    </citation>
    <scope>NUCLEOTIDE SEQUENCE [LARGE SCALE GENOMIC DNA]</scope>
    <source>
        <strain evidence="2">JU1422</strain>
    </source>
</reference>
<comment type="caution">
    <text evidence="1">The sequence shown here is derived from an EMBL/GenBank/DDBJ whole genome shotgun (WGS) entry which is preliminary data.</text>
</comment>